<keyword evidence="2" id="KW-0456">Lyase</keyword>
<evidence type="ECO:0000256" key="1">
    <source>
        <dbReference type="ARBA" id="ARBA00022723"/>
    </source>
</evidence>
<keyword evidence="1" id="KW-0479">Metal-binding</keyword>
<protein>
    <submittedName>
        <fullName evidence="3">Cobalamin biosynthesis protein CbiX</fullName>
    </submittedName>
</protein>
<evidence type="ECO:0000313" key="3">
    <source>
        <dbReference type="EMBL" id="GII91646.1"/>
    </source>
</evidence>
<proteinExistence type="predicted"/>
<dbReference type="Pfam" id="PF01903">
    <property type="entry name" value="CbiX"/>
    <property type="match status" value="2"/>
</dbReference>
<evidence type="ECO:0000313" key="4">
    <source>
        <dbReference type="Proteomes" id="UP000606172"/>
    </source>
</evidence>
<accession>A0A919RGQ8</accession>
<dbReference type="CDD" id="cd03414">
    <property type="entry name" value="CbiX_SirB_C"/>
    <property type="match status" value="1"/>
</dbReference>
<dbReference type="InterPro" id="IPR050963">
    <property type="entry name" value="Sirohydro_Cobaltochel/CbiX"/>
</dbReference>
<dbReference type="EMBL" id="BOOW01000010">
    <property type="protein sequence ID" value="GII91646.1"/>
    <property type="molecule type" value="Genomic_DNA"/>
</dbReference>
<dbReference type="RefSeq" id="WP_204023488.1">
    <property type="nucleotide sequence ID" value="NZ_BOOW01000010.1"/>
</dbReference>
<dbReference type="CDD" id="cd03416">
    <property type="entry name" value="CbiX_SirB_N"/>
    <property type="match status" value="1"/>
</dbReference>
<evidence type="ECO:0000256" key="2">
    <source>
        <dbReference type="ARBA" id="ARBA00023239"/>
    </source>
</evidence>
<dbReference type="PANTHER" id="PTHR33542:SF3">
    <property type="entry name" value="SIROHYDROCHLORIN FERROCHELATASE, CHLOROPLASTIC"/>
    <property type="match status" value="1"/>
</dbReference>
<sequence>MKPPLLLIGHGSHDDAGVAEFGRFVHRLRCRLDRSAADVTGGYLENSRPGLRDSIASLVARGHHRVVALPLGLAGESRIAAETSEALAREQERQPTLAYEMCPPLGPDPAVLALLAERLADASVDMPRPTLRSRPLVSVGDAPRLRVVGSPAEPPQLRAVPALNELDGHERIDPADTAVVLVGEGATDPVANAEIHRVSRLFWETQAYDLLTVETAFVSLTPPGVAGGLERCRRLGAKRVIIVPYLLFAGSTLERVWAQALAYGAGHPDLDIRCAEAIGDCEALADIVIDRYQRALLAAAE</sequence>
<dbReference type="AlphaFoldDB" id="A0A919RGQ8"/>
<name>A0A919RGQ8_9ACTN</name>
<dbReference type="PANTHER" id="PTHR33542">
    <property type="entry name" value="SIROHYDROCHLORIN FERROCHELATASE, CHLOROPLASTIC"/>
    <property type="match status" value="1"/>
</dbReference>
<dbReference type="GO" id="GO:0016829">
    <property type="term" value="F:lyase activity"/>
    <property type="evidence" value="ECO:0007669"/>
    <property type="project" value="UniProtKB-KW"/>
</dbReference>
<reference evidence="3" key="1">
    <citation type="submission" date="2021-01" db="EMBL/GenBank/DDBJ databases">
        <title>Whole genome shotgun sequence of Sinosporangium siamense NBRC 109515.</title>
        <authorList>
            <person name="Komaki H."/>
            <person name="Tamura T."/>
        </authorList>
    </citation>
    <scope>NUCLEOTIDE SEQUENCE</scope>
    <source>
        <strain evidence="3">NBRC 109515</strain>
    </source>
</reference>
<comment type="caution">
    <text evidence="3">The sequence shown here is derived from an EMBL/GenBank/DDBJ whole genome shotgun (WGS) entry which is preliminary data.</text>
</comment>
<dbReference type="GO" id="GO:0046872">
    <property type="term" value="F:metal ion binding"/>
    <property type="evidence" value="ECO:0007669"/>
    <property type="project" value="UniProtKB-KW"/>
</dbReference>
<dbReference type="Gene3D" id="3.40.50.1400">
    <property type="match status" value="2"/>
</dbReference>
<dbReference type="Proteomes" id="UP000606172">
    <property type="component" value="Unassembled WGS sequence"/>
</dbReference>
<gene>
    <name evidence="3" type="ORF">Ssi02_18770</name>
</gene>
<dbReference type="InterPro" id="IPR002762">
    <property type="entry name" value="CbiX-like"/>
</dbReference>
<organism evidence="3 4">
    <name type="scientific">Sinosporangium siamense</name>
    <dbReference type="NCBI Taxonomy" id="1367973"/>
    <lineage>
        <taxon>Bacteria</taxon>
        <taxon>Bacillati</taxon>
        <taxon>Actinomycetota</taxon>
        <taxon>Actinomycetes</taxon>
        <taxon>Streptosporangiales</taxon>
        <taxon>Streptosporangiaceae</taxon>
        <taxon>Sinosporangium</taxon>
    </lineage>
</organism>
<dbReference type="SUPFAM" id="SSF53800">
    <property type="entry name" value="Chelatase"/>
    <property type="match status" value="2"/>
</dbReference>
<keyword evidence="4" id="KW-1185">Reference proteome</keyword>